<evidence type="ECO:0000313" key="3">
    <source>
        <dbReference type="Proteomes" id="UP000831562"/>
    </source>
</evidence>
<dbReference type="Gene3D" id="3.40.50.1820">
    <property type="entry name" value="alpha/beta hydrolase"/>
    <property type="match status" value="2"/>
</dbReference>
<reference evidence="2" key="1">
    <citation type="submission" date="2022-05" db="EMBL/GenBank/DDBJ databases">
        <title>Using nanopore sequencing to obtain complete genomes from saliva samples.</title>
        <authorList>
            <person name="Baker J.L."/>
        </authorList>
    </citation>
    <scope>NUCLEOTIDE SEQUENCE</scope>
    <source>
        <strain evidence="2">JCVI-JB-Lp32</strain>
    </source>
</reference>
<dbReference type="GO" id="GO:0016787">
    <property type="term" value="F:hydrolase activity"/>
    <property type="evidence" value="ECO:0007669"/>
    <property type="project" value="UniProtKB-KW"/>
</dbReference>
<sequence>MSATPDTHPTAAASRPVAAAMPRSANPVARKTTISGLFVHAQMSSVAGAPVVYLLGDVADHSSVQVPEGVSLVNVGVDLWEENFSPWCAPRVFAKGPNFGDGAQKTLDTLINQVIPWAESELTEPPAYRVLVGYSLAGLFSLWAGVSQPATPQQVARGYQPDDAPSQPGVSSQPGAPHVDAPVATFQRVGAVSGSFWFPSLLDYVDQQLSGGAVGLTHAYLSLGDREARTPNPQIMHVRENAELLASELENAGITSTFELNRGNHFQNVEGRMQKALNWLVK</sequence>
<proteinExistence type="predicted"/>
<evidence type="ECO:0000313" key="2">
    <source>
        <dbReference type="EMBL" id="UQF77995.1"/>
    </source>
</evidence>
<dbReference type="SUPFAM" id="SSF53474">
    <property type="entry name" value="alpha/beta-Hydrolases"/>
    <property type="match status" value="1"/>
</dbReference>
<keyword evidence="2" id="KW-0378">Hydrolase</keyword>
<gene>
    <name evidence="2" type="ORF">M3I19_06895</name>
</gene>
<accession>A0A9E7DC54</accession>
<feature type="compositionally biased region" description="Low complexity" evidence="1">
    <location>
        <begin position="11"/>
        <end position="25"/>
    </location>
</feature>
<feature type="region of interest" description="Disordered" evidence="1">
    <location>
        <begin position="153"/>
        <end position="177"/>
    </location>
</feature>
<organism evidence="2 3">
    <name type="scientific">Lancefieldella parvula</name>
    <dbReference type="NCBI Taxonomy" id="1382"/>
    <lineage>
        <taxon>Bacteria</taxon>
        <taxon>Bacillati</taxon>
        <taxon>Actinomycetota</taxon>
        <taxon>Coriobacteriia</taxon>
        <taxon>Coriobacteriales</taxon>
        <taxon>Atopobiaceae</taxon>
        <taxon>Lancefieldella</taxon>
    </lineage>
</organism>
<dbReference type="InterPro" id="IPR000801">
    <property type="entry name" value="Esterase-like"/>
</dbReference>
<dbReference type="EMBL" id="CP097092">
    <property type="protein sequence ID" value="UQF77995.1"/>
    <property type="molecule type" value="Genomic_DNA"/>
</dbReference>
<name>A0A9E7DC54_9ACTN</name>
<dbReference type="AlphaFoldDB" id="A0A9E7DC54"/>
<dbReference type="InterPro" id="IPR029058">
    <property type="entry name" value="AB_hydrolase_fold"/>
</dbReference>
<feature type="region of interest" description="Disordered" evidence="1">
    <location>
        <begin position="1"/>
        <end position="25"/>
    </location>
</feature>
<dbReference type="Pfam" id="PF00756">
    <property type="entry name" value="Esterase"/>
    <property type="match status" value="1"/>
</dbReference>
<evidence type="ECO:0000256" key="1">
    <source>
        <dbReference type="SAM" id="MobiDB-lite"/>
    </source>
</evidence>
<dbReference type="Proteomes" id="UP000831562">
    <property type="component" value="Chromosome"/>
</dbReference>
<protein>
    <submittedName>
        <fullName evidence="2">Alpha/beta hydrolase-fold protein</fullName>
    </submittedName>
</protein>